<keyword evidence="3" id="KW-1185">Reference proteome</keyword>
<gene>
    <name evidence="2" type="ORF">PIB30_086727</name>
</gene>
<evidence type="ECO:0000313" key="3">
    <source>
        <dbReference type="Proteomes" id="UP001341840"/>
    </source>
</evidence>
<accession>A0ABU6RTD8</accession>
<dbReference type="Proteomes" id="UP001341840">
    <property type="component" value="Unassembled WGS sequence"/>
</dbReference>
<proteinExistence type="predicted"/>
<feature type="compositionally biased region" description="Basic residues" evidence="1">
    <location>
        <begin position="41"/>
        <end position="58"/>
    </location>
</feature>
<name>A0ABU6RTD8_9FABA</name>
<comment type="caution">
    <text evidence="2">The sequence shown here is derived from an EMBL/GenBank/DDBJ whole genome shotgun (WGS) entry which is preliminary data.</text>
</comment>
<dbReference type="EMBL" id="JASCZI010031705">
    <property type="protein sequence ID" value="MED6127292.1"/>
    <property type="molecule type" value="Genomic_DNA"/>
</dbReference>
<feature type="region of interest" description="Disordered" evidence="1">
    <location>
        <begin position="1"/>
        <end position="58"/>
    </location>
</feature>
<evidence type="ECO:0000313" key="2">
    <source>
        <dbReference type="EMBL" id="MED6127292.1"/>
    </source>
</evidence>
<protein>
    <submittedName>
        <fullName evidence="2">Uncharacterized protein</fullName>
    </submittedName>
</protein>
<evidence type="ECO:0000256" key="1">
    <source>
        <dbReference type="SAM" id="MobiDB-lite"/>
    </source>
</evidence>
<reference evidence="2 3" key="1">
    <citation type="journal article" date="2023" name="Plants (Basel)">
        <title>Bridging the Gap: Combining Genomics and Transcriptomics Approaches to Understand Stylosanthes scabra, an Orphan Legume from the Brazilian Caatinga.</title>
        <authorList>
            <person name="Ferreira-Neto J.R.C."/>
            <person name="da Silva M.D."/>
            <person name="Binneck E."/>
            <person name="de Melo N.F."/>
            <person name="da Silva R.H."/>
            <person name="de Melo A.L.T.M."/>
            <person name="Pandolfi V."/>
            <person name="Bustamante F.O."/>
            <person name="Brasileiro-Vidal A.C."/>
            <person name="Benko-Iseppon A.M."/>
        </authorList>
    </citation>
    <scope>NUCLEOTIDE SEQUENCE [LARGE SCALE GENOMIC DNA]</scope>
    <source>
        <tissue evidence="2">Leaves</tissue>
    </source>
</reference>
<organism evidence="2 3">
    <name type="scientific">Stylosanthes scabra</name>
    <dbReference type="NCBI Taxonomy" id="79078"/>
    <lineage>
        <taxon>Eukaryota</taxon>
        <taxon>Viridiplantae</taxon>
        <taxon>Streptophyta</taxon>
        <taxon>Embryophyta</taxon>
        <taxon>Tracheophyta</taxon>
        <taxon>Spermatophyta</taxon>
        <taxon>Magnoliopsida</taxon>
        <taxon>eudicotyledons</taxon>
        <taxon>Gunneridae</taxon>
        <taxon>Pentapetalae</taxon>
        <taxon>rosids</taxon>
        <taxon>fabids</taxon>
        <taxon>Fabales</taxon>
        <taxon>Fabaceae</taxon>
        <taxon>Papilionoideae</taxon>
        <taxon>50 kb inversion clade</taxon>
        <taxon>dalbergioids sensu lato</taxon>
        <taxon>Dalbergieae</taxon>
        <taxon>Pterocarpus clade</taxon>
        <taxon>Stylosanthes</taxon>
    </lineage>
</organism>
<sequence length="58" mass="6245">MDVITKAEGGADSQHQHSGAINPTEVAKSGSSVTNLEGPSKRFRAKQPIRRRPQRSSS</sequence>